<sequence length="525" mass="58226">MGEQRPGGTLEQFSDFLGPERSSRPDVASGTYDGRYTIFPAPDRDPGANGSADARVQTDVYEYHWSHLMQGNRLDDLWPTVRRVLFPVSGTWWRALALLLLAAVAGAVVWQEYPVGGPEPRWVGYAALGAALVLLLAVLWRWVPPNLRGLWVLLWGVIVGGAWLVAWLVVDRADELGAGLETGGALAAVVAVVGGGAAVTFIVAFVVTRVLPSWLTASFVDVVRYVDTSPRSYAVRTEIRKGMVDLLERLHTETSGDEPRYHRIVVLGHSLGSFIAYDGIRALWVLRRAHLTVPVAHQDVLARVTHAARRLDDGGEDAAEFRSGQRDLWEVLDSRWRITDFVSFGSPLTFAHMLVTRDERTFERWCRDRVLVTSPPVPDDATPGVPFRLTRKQRDTSTVGVLHESAPFAVVRWTNLYYRARMSFFGDWFGGPLARRFGRGVLDLDVPGDGWRAWMPAWAHALYLTSRARARTATKPTFRDLVLQHVDLDLLGRTTIPGASARHPQSVPGMAVPHMPASNAPVPSR</sequence>
<proteinExistence type="predicted"/>
<keyword evidence="2" id="KW-0472">Membrane</keyword>
<name>A0A6M5UDT3_9MICO</name>
<protein>
    <submittedName>
        <fullName evidence="3">Uncharacterized protein</fullName>
    </submittedName>
</protein>
<dbReference type="EMBL" id="CP052757">
    <property type="protein sequence ID" value="QJW36747.1"/>
    <property type="molecule type" value="Genomic_DNA"/>
</dbReference>
<dbReference type="RefSeq" id="WP_154798658.1">
    <property type="nucleotide sequence ID" value="NZ_CP052757.1"/>
</dbReference>
<evidence type="ECO:0000256" key="1">
    <source>
        <dbReference type="SAM" id="MobiDB-lite"/>
    </source>
</evidence>
<feature type="transmembrane region" description="Helical" evidence="2">
    <location>
        <begin position="150"/>
        <end position="170"/>
    </location>
</feature>
<feature type="transmembrane region" description="Helical" evidence="2">
    <location>
        <begin position="122"/>
        <end position="143"/>
    </location>
</feature>
<keyword evidence="2" id="KW-0812">Transmembrane</keyword>
<gene>
    <name evidence="3" type="ORF">FIC82_011665</name>
</gene>
<evidence type="ECO:0000313" key="3">
    <source>
        <dbReference type="EMBL" id="QJW36747.1"/>
    </source>
</evidence>
<feature type="transmembrane region" description="Helical" evidence="2">
    <location>
        <begin position="182"/>
        <end position="207"/>
    </location>
</feature>
<feature type="transmembrane region" description="Helical" evidence="2">
    <location>
        <begin position="92"/>
        <end position="110"/>
    </location>
</feature>
<keyword evidence="2" id="KW-1133">Transmembrane helix</keyword>
<accession>A0A6M5UDT3</accession>
<dbReference type="AlphaFoldDB" id="A0A6M5UDT3"/>
<evidence type="ECO:0000313" key="4">
    <source>
        <dbReference type="Proteomes" id="UP000451354"/>
    </source>
</evidence>
<feature type="region of interest" description="Disordered" evidence="1">
    <location>
        <begin position="499"/>
        <end position="525"/>
    </location>
</feature>
<dbReference type="OrthoDB" id="4058760at2"/>
<dbReference type="Proteomes" id="UP000451354">
    <property type="component" value="Chromosome"/>
</dbReference>
<keyword evidence="4" id="KW-1185">Reference proteome</keyword>
<evidence type="ECO:0000256" key="2">
    <source>
        <dbReference type="SAM" id="Phobius"/>
    </source>
</evidence>
<organism evidence="3 4">
    <name type="scientific">Cellulosimicrobium protaetiae</name>
    <dbReference type="NCBI Taxonomy" id="2587808"/>
    <lineage>
        <taxon>Bacteria</taxon>
        <taxon>Bacillati</taxon>
        <taxon>Actinomycetota</taxon>
        <taxon>Actinomycetes</taxon>
        <taxon>Micrococcales</taxon>
        <taxon>Promicromonosporaceae</taxon>
        <taxon>Cellulosimicrobium</taxon>
    </lineage>
</organism>
<feature type="region of interest" description="Disordered" evidence="1">
    <location>
        <begin position="1"/>
        <end position="31"/>
    </location>
</feature>
<reference evidence="4" key="1">
    <citation type="journal article" date="2022" name="Int. J. Syst. Evol. Microbiol.">
        <title>Cellulosimicrobium protaetiae sp. nov., isolated from the gut of the larva of Protaetia brevitarsis seulensis.</title>
        <authorList>
            <person name="Le Han H."/>
            <person name="Nguyen T.T.H."/>
            <person name="Li Z."/>
            <person name="Shin N.R."/>
            <person name="Kim S.G."/>
        </authorList>
    </citation>
    <scope>NUCLEOTIDE SEQUENCE [LARGE SCALE GENOMIC DNA]</scope>
    <source>
        <strain evidence="4">BI34</strain>
    </source>
</reference>
<dbReference type="KEGG" id="cprt:FIC82_011665"/>